<feature type="region of interest" description="Disordered" evidence="6">
    <location>
        <begin position="416"/>
        <end position="436"/>
    </location>
</feature>
<evidence type="ECO:0000256" key="6">
    <source>
        <dbReference type="SAM" id="MobiDB-lite"/>
    </source>
</evidence>
<keyword evidence="3" id="KW-0560">Oxidoreductase</keyword>
<keyword evidence="5" id="KW-0349">Heme</keyword>
<dbReference type="InterPro" id="IPR019791">
    <property type="entry name" value="Haem_peroxidase_animal"/>
</dbReference>
<dbReference type="Gene3D" id="1.10.640.10">
    <property type="entry name" value="Haem peroxidase domain superfamily, animal type"/>
    <property type="match status" value="1"/>
</dbReference>
<dbReference type="PANTHER" id="PTHR11903:SF37">
    <property type="entry name" value="PSI-PRODUCING OXYGENASE A"/>
    <property type="match status" value="1"/>
</dbReference>
<keyword evidence="1 5" id="KW-0479">Metal-binding</keyword>
<evidence type="ECO:0000256" key="3">
    <source>
        <dbReference type="ARBA" id="ARBA00023002"/>
    </source>
</evidence>
<dbReference type="PRINTS" id="PR00457">
    <property type="entry name" value="ANPEROXIDASE"/>
</dbReference>
<dbReference type="GO" id="GO:0046872">
    <property type="term" value="F:metal ion binding"/>
    <property type="evidence" value="ECO:0007669"/>
    <property type="project" value="UniProtKB-KW"/>
</dbReference>
<dbReference type="PANTHER" id="PTHR11903">
    <property type="entry name" value="PROSTAGLANDIN G/H SYNTHASE"/>
    <property type="match status" value="1"/>
</dbReference>
<name>A0A8H3E6C4_9AGAM</name>
<dbReference type="GO" id="GO:0051213">
    <property type="term" value="F:dioxygenase activity"/>
    <property type="evidence" value="ECO:0007669"/>
    <property type="project" value="UniProtKB-KW"/>
</dbReference>
<dbReference type="PROSITE" id="PS50292">
    <property type="entry name" value="PEROXIDASE_3"/>
    <property type="match status" value="1"/>
</dbReference>
<feature type="binding site" description="axial binding residue" evidence="5">
    <location>
        <position position="765"/>
    </location>
    <ligand>
        <name>heme b</name>
        <dbReference type="ChEBI" id="CHEBI:60344"/>
    </ligand>
    <ligandPart>
        <name>Fe</name>
        <dbReference type="ChEBI" id="CHEBI:18248"/>
    </ligandPart>
</feature>
<dbReference type="GO" id="GO:0004601">
    <property type="term" value="F:peroxidase activity"/>
    <property type="evidence" value="ECO:0007669"/>
    <property type="project" value="InterPro"/>
</dbReference>
<dbReference type="InterPro" id="IPR037120">
    <property type="entry name" value="Haem_peroxidase_sf_animal"/>
</dbReference>
<feature type="compositionally biased region" description="Basic and acidic residues" evidence="6">
    <location>
        <begin position="194"/>
        <end position="204"/>
    </location>
</feature>
<evidence type="ECO:0008006" key="9">
    <source>
        <dbReference type="Google" id="ProtNLM"/>
    </source>
</evidence>
<keyword evidence="4 5" id="KW-0408">Iron</keyword>
<organism evidence="7 8">
    <name type="scientific">Rhizoctonia solani</name>
    <dbReference type="NCBI Taxonomy" id="456999"/>
    <lineage>
        <taxon>Eukaryota</taxon>
        <taxon>Fungi</taxon>
        <taxon>Dikarya</taxon>
        <taxon>Basidiomycota</taxon>
        <taxon>Agaricomycotina</taxon>
        <taxon>Agaricomycetes</taxon>
        <taxon>Cantharellales</taxon>
        <taxon>Ceratobasidiaceae</taxon>
        <taxon>Rhizoctonia</taxon>
    </lineage>
</organism>
<reference evidence="7" key="1">
    <citation type="submission" date="2021-01" db="EMBL/GenBank/DDBJ databases">
        <authorList>
            <person name="Kaushik A."/>
        </authorList>
    </citation>
    <scope>NUCLEOTIDE SEQUENCE</scope>
    <source>
        <strain evidence="7">AG5</strain>
    </source>
</reference>
<dbReference type="InterPro" id="IPR010255">
    <property type="entry name" value="Haem_peroxidase_sf"/>
</dbReference>
<dbReference type="GO" id="GO:0020037">
    <property type="term" value="F:heme binding"/>
    <property type="evidence" value="ECO:0007669"/>
    <property type="project" value="InterPro"/>
</dbReference>
<dbReference type="SUPFAM" id="SSF48113">
    <property type="entry name" value="Heme-dependent peroxidases"/>
    <property type="match status" value="1"/>
</dbReference>
<evidence type="ECO:0000313" key="8">
    <source>
        <dbReference type="Proteomes" id="UP000663827"/>
    </source>
</evidence>
<dbReference type="Proteomes" id="UP000663827">
    <property type="component" value="Unassembled WGS sequence"/>
</dbReference>
<dbReference type="InterPro" id="IPR050783">
    <property type="entry name" value="Oxylipin_biosynth_metab"/>
</dbReference>
<evidence type="ECO:0000256" key="4">
    <source>
        <dbReference type="ARBA" id="ARBA00023004"/>
    </source>
</evidence>
<feature type="compositionally biased region" description="Polar residues" evidence="6">
    <location>
        <begin position="174"/>
        <end position="183"/>
    </location>
</feature>
<dbReference type="Pfam" id="PF03098">
    <property type="entry name" value="An_peroxidase"/>
    <property type="match status" value="3"/>
</dbReference>
<evidence type="ECO:0000313" key="7">
    <source>
        <dbReference type="EMBL" id="CAE7200257.1"/>
    </source>
</evidence>
<comment type="caution">
    <text evidence="7">The sequence shown here is derived from an EMBL/GenBank/DDBJ whole genome shotgun (WGS) entry which is preliminary data.</text>
</comment>
<proteinExistence type="predicted"/>
<protein>
    <recommendedName>
        <fullName evidence="9">Heme peroxidase</fullName>
    </recommendedName>
</protein>
<accession>A0A8H3E6C4</accession>
<dbReference type="GO" id="GO:0006631">
    <property type="term" value="P:fatty acid metabolic process"/>
    <property type="evidence" value="ECO:0007669"/>
    <property type="project" value="UniProtKB-ARBA"/>
</dbReference>
<feature type="region of interest" description="Disordered" evidence="6">
    <location>
        <begin position="171"/>
        <end position="236"/>
    </location>
</feature>
<keyword evidence="2" id="KW-0223">Dioxygenase</keyword>
<evidence type="ECO:0000256" key="2">
    <source>
        <dbReference type="ARBA" id="ARBA00022964"/>
    </source>
</evidence>
<dbReference type="AlphaFoldDB" id="A0A8H3E6C4"/>
<dbReference type="GO" id="GO:0006979">
    <property type="term" value="P:response to oxidative stress"/>
    <property type="evidence" value="ECO:0007669"/>
    <property type="project" value="InterPro"/>
</dbReference>
<feature type="region of interest" description="Disordered" evidence="6">
    <location>
        <begin position="808"/>
        <end position="829"/>
    </location>
</feature>
<evidence type="ECO:0000256" key="1">
    <source>
        <dbReference type="ARBA" id="ARBA00022723"/>
    </source>
</evidence>
<evidence type="ECO:0000256" key="5">
    <source>
        <dbReference type="PIRSR" id="PIRSR619791-2"/>
    </source>
</evidence>
<sequence>MSSELISSVENDNGIFPLVPPQLPPFLANVFNLKPILSNPSGDEVKLVHEAIRALNNLSQTPELRDKELSVELSQHLFDIQMVCHRQKYPASVLPNEVIYTPPKLPSYIPIDLSPVTGPPSNKEIGSIHAALRISDSFANVPSIFDPELHAELSQHLFDIQLARHVQRSMVKQFKSTPASKTSAPREGPSASDVGHHLRQDESPKSNFSGTTGHDESQHPVIEQPNPPEVATSRQIPGEIGDLSRTNELIVELRETMKNMTRVLIGSQNSLARGFNSSARRTSHSAFAYDLGAHSLINDYGEIPEAYNLPTFNNNGRTVSFPLAELNGESLARYLRFYNIGQEVVEGEEELKIKEAALRHGFLHETAPHLTLTFLEEDDKEMDAKVGPGGTPEQQNVVETRDVHPGVLHDSLYKVDQSHRRKRPRSGEASTAPIARAESSLIRAAEGGPPADDRPHTWEDGSVSPFMSRVFATLAKLSEVPSPPVQATVTRLNNHVIRYLYEAIPHPVETVLGERFRRADGSCNNVHIPSIGQAGTTYARTCQGRYHPTKVPKPEDVFDKLLRASTELRDPHPGGNSAMTFAFASIVTHSLFRTDPRDWNKNLTSSYLDLSPLYGSNQEEQNEMRLKDAGRGRIHPDAFSEGRIVFLPPASAALLVLWNRNHNFIANELLRRNEQGRWRDPPPMATEERLAQDEEIFQTARLINCASFMSVVLNDYVAGFLGIARGGSSWNMEPFNVFRNTNHELVSRGQGNHVSVEFNLLYRWHSVVSSEEEKWTAGILQDLYPNKPPGDLTMADFHDGLRRLRSGDVPPSLQVEHDPRKRNFGGITRGPDGRFKDDDIARILQDATEHPARRYGARGTPEVLRIIEIMSMLQARRWGVCTMNEFRERMGLQRFKEFKDWNSNPEVIAAAKELYGEIDNLELYPGFHAEETMKLGAGSGLCAGYTLTRCILSDAIALVRGDRFFTTDFTPASLTSFGMDDVQRNTENGAFGAYLPHLLTRNLPQNYPANSIYSLFPFFTPETTRDNLKRLAGIDRLRPRGFEYDLNRPPPSGLGTQ</sequence>
<gene>
    <name evidence="7" type="ORF">RDB_LOCUS137996</name>
</gene>
<dbReference type="EMBL" id="CAJNJQ010003516">
    <property type="protein sequence ID" value="CAE7200257.1"/>
    <property type="molecule type" value="Genomic_DNA"/>
</dbReference>